<keyword evidence="1" id="KW-0812">Transmembrane</keyword>
<feature type="transmembrane region" description="Helical" evidence="1">
    <location>
        <begin position="234"/>
        <end position="253"/>
    </location>
</feature>
<protein>
    <submittedName>
        <fullName evidence="4">Drug/metabolite transporter (DMT)-like permease</fullName>
    </submittedName>
</protein>
<dbReference type="EMBL" id="JACIEK010000010">
    <property type="protein sequence ID" value="MBB3999499.1"/>
    <property type="molecule type" value="Genomic_DNA"/>
</dbReference>
<evidence type="ECO:0000313" key="4">
    <source>
        <dbReference type="EMBL" id="MBB3999499.1"/>
    </source>
</evidence>
<feature type="domain" description="EamA" evidence="3">
    <location>
        <begin position="142"/>
        <end position="274"/>
    </location>
</feature>
<comment type="caution">
    <text evidence="4">The sequence shown here is derived from an EMBL/GenBank/DDBJ whole genome shotgun (WGS) entry which is preliminary data.</text>
</comment>
<evidence type="ECO:0000256" key="2">
    <source>
        <dbReference type="SAM" id="SignalP"/>
    </source>
</evidence>
<keyword evidence="2" id="KW-0732">Signal</keyword>
<feature type="transmembrane region" description="Helical" evidence="1">
    <location>
        <begin position="30"/>
        <end position="51"/>
    </location>
</feature>
<dbReference type="InterPro" id="IPR037185">
    <property type="entry name" value="EmrE-like"/>
</dbReference>
<proteinExistence type="predicted"/>
<accession>A0A7W6H6J1</accession>
<dbReference type="Pfam" id="PF00892">
    <property type="entry name" value="EamA"/>
    <property type="match status" value="2"/>
</dbReference>
<dbReference type="AlphaFoldDB" id="A0A7W6H6J1"/>
<dbReference type="GO" id="GO:0016020">
    <property type="term" value="C:membrane"/>
    <property type="evidence" value="ECO:0007669"/>
    <property type="project" value="InterPro"/>
</dbReference>
<feature type="transmembrane region" description="Helical" evidence="1">
    <location>
        <begin position="170"/>
        <end position="192"/>
    </location>
</feature>
<feature type="transmembrane region" description="Helical" evidence="1">
    <location>
        <begin position="100"/>
        <end position="130"/>
    </location>
</feature>
<evidence type="ECO:0000313" key="5">
    <source>
        <dbReference type="Proteomes" id="UP000542776"/>
    </source>
</evidence>
<organism evidence="4 5">
    <name type="scientific">Aureimonas pseudogalii</name>
    <dbReference type="NCBI Taxonomy" id="1744844"/>
    <lineage>
        <taxon>Bacteria</taxon>
        <taxon>Pseudomonadati</taxon>
        <taxon>Pseudomonadota</taxon>
        <taxon>Alphaproteobacteria</taxon>
        <taxon>Hyphomicrobiales</taxon>
        <taxon>Aurantimonadaceae</taxon>
        <taxon>Aureimonas</taxon>
    </lineage>
</organism>
<sequence>MSPLVVALALSAALAHATWNAFLRSSADRLQVVMVMSLAMVPVALPFALVLPLPPMGAWPFIGLSSALQVAYSLFLVAAYRHGDLGQVYPVVRGTVPVLVSLGGFLVVGQTLSSASVAGIALIVFGILGLTGGRGRISAVSLLWATGTGAIVAVYATVDALGVRTAGDPLAYTAWICLLFGTLLPLAVWVARGRLAIDLRSRETWKAAVGGFVSLAAYGLVIAAFALGPAGPVTALRETSVVFAALLGSAFLSEALSWRRLLACIAVAAGAISIGLS</sequence>
<evidence type="ECO:0000259" key="3">
    <source>
        <dbReference type="Pfam" id="PF00892"/>
    </source>
</evidence>
<reference evidence="4 5" key="1">
    <citation type="submission" date="2020-08" db="EMBL/GenBank/DDBJ databases">
        <title>Genomic Encyclopedia of Type Strains, Phase IV (KMG-IV): sequencing the most valuable type-strain genomes for metagenomic binning, comparative biology and taxonomic classification.</title>
        <authorList>
            <person name="Goeker M."/>
        </authorList>
    </citation>
    <scope>NUCLEOTIDE SEQUENCE [LARGE SCALE GENOMIC DNA]</scope>
    <source>
        <strain evidence="4 5">DSM 102238</strain>
    </source>
</reference>
<evidence type="ECO:0000256" key="1">
    <source>
        <dbReference type="SAM" id="Phobius"/>
    </source>
</evidence>
<keyword evidence="5" id="KW-1185">Reference proteome</keyword>
<dbReference type="Proteomes" id="UP000542776">
    <property type="component" value="Unassembled WGS sequence"/>
</dbReference>
<gene>
    <name evidence="4" type="ORF">GGR04_003369</name>
</gene>
<feature type="domain" description="EamA" evidence="3">
    <location>
        <begin position="6"/>
        <end position="130"/>
    </location>
</feature>
<dbReference type="InterPro" id="IPR000620">
    <property type="entry name" value="EamA_dom"/>
</dbReference>
<name>A0A7W6H6J1_9HYPH</name>
<feature type="transmembrane region" description="Helical" evidence="1">
    <location>
        <begin position="137"/>
        <end position="158"/>
    </location>
</feature>
<feature type="chain" id="PRO_5030673648" evidence="2">
    <location>
        <begin position="18"/>
        <end position="277"/>
    </location>
</feature>
<feature type="transmembrane region" description="Helical" evidence="1">
    <location>
        <begin position="58"/>
        <end position="80"/>
    </location>
</feature>
<keyword evidence="1" id="KW-1133">Transmembrane helix</keyword>
<feature type="transmembrane region" description="Helical" evidence="1">
    <location>
        <begin position="204"/>
        <end position="228"/>
    </location>
</feature>
<dbReference type="SUPFAM" id="SSF103481">
    <property type="entry name" value="Multidrug resistance efflux transporter EmrE"/>
    <property type="match status" value="2"/>
</dbReference>
<dbReference type="RefSeq" id="WP_183201046.1">
    <property type="nucleotide sequence ID" value="NZ_JACIEK010000010.1"/>
</dbReference>
<keyword evidence="1" id="KW-0472">Membrane</keyword>
<feature type="signal peptide" evidence="2">
    <location>
        <begin position="1"/>
        <end position="17"/>
    </location>
</feature>
<dbReference type="Gene3D" id="1.10.3730.20">
    <property type="match status" value="2"/>
</dbReference>